<keyword evidence="4 7" id="KW-1133">Transmembrane helix</keyword>
<feature type="transmembrane region" description="Helical" evidence="7">
    <location>
        <begin position="125"/>
        <end position="148"/>
    </location>
</feature>
<comment type="similarity">
    <text evidence="2">Belongs to the major facilitator superfamily. Proton-dependent oligopeptide transporter (POT/PTR) (TC 2.A.17) family.</text>
</comment>
<dbReference type="InterPro" id="IPR036259">
    <property type="entry name" value="MFS_trans_sf"/>
</dbReference>
<organism evidence="8">
    <name type="scientific">Sesamum radiatum</name>
    <name type="common">Black benniseed</name>
    <dbReference type="NCBI Taxonomy" id="300843"/>
    <lineage>
        <taxon>Eukaryota</taxon>
        <taxon>Viridiplantae</taxon>
        <taxon>Streptophyta</taxon>
        <taxon>Embryophyta</taxon>
        <taxon>Tracheophyta</taxon>
        <taxon>Spermatophyta</taxon>
        <taxon>Magnoliopsida</taxon>
        <taxon>eudicotyledons</taxon>
        <taxon>Gunneridae</taxon>
        <taxon>Pentapetalae</taxon>
        <taxon>asterids</taxon>
        <taxon>lamiids</taxon>
        <taxon>Lamiales</taxon>
        <taxon>Pedaliaceae</taxon>
        <taxon>Sesamum</taxon>
    </lineage>
</organism>
<dbReference type="Gene3D" id="1.20.1250.20">
    <property type="entry name" value="MFS general substrate transporter like domains"/>
    <property type="match status" value="2"/>
</dbReference>
<evidence type="ECO:0000256" key="3">
    <source>
        <dbReference type="ARBA" id="ARBA00022692"/>
    </source>
</evidence>
<reference evidence="8" key="2">
    <citation type="journal article" date="2024" name="Plant">
        <title>Genomic evolution and insights into agronomic trait innovations of Sesamum species.</title>
        <authorList>
            <person name="Miao H."/>
            <person name="Wang L."/>
            <person name="Qu L."/>
            <person name="Liu H."/>
            <person name="Sun Y."/>
            <person name="Le M."/>
            <person name="Wang Q."/>
            <person name="Wei S."/>
            <person name="Zheng Y."/>
            <person name="Lin W."/>
            <person name="Duan Y."/>
            <person name="Cao H."/>
            <person name="Xiong S."/>
            <person name="Wang X."/>
            <person name="Wei L."/>
            <person name="Li C."/>
            <person name="Ma Q."/>
            <person name="Ju M."/>
            <person name="Zhao R."/>
            <person name="Li G."/>
            <person name="Mu C."/>
            <person name="Tian Q."/>
            <person name="Mei H."/>
            <person name="Zhang T."/>
            <person name="Gao T."/>
            <person name="Zhang H."/>
        </authorList>
    </citation>
    <scope>NUCLEOTIDE SEQUENCE</scope>
    <source>
        <strain evidence="8">G02</strain>
    </source>
</reference>
<dbReference type="GO" id="GO:0016020">
    <property type="term" value="C:membrane"/>
    <property type="evidence" value="ECO:0007669"/>
    <property type="project" value="UniProtKB-SubCell"/>
</dbReference>
<feature type="transmembrane region" description="Helical" evidence="7">
    <location>
        <begin position="25"/>
        <end position="44"/>
    </location>
</feature>
<comment type="subcellular location">
    <subcellularLocation>
        <location evidence="1">Membrane</location>
        <topology evidence="1">Multi-pass membrane protein</topology>
    </subcellularLocation>
</comment>
<dbReference type="PANTHER" id="PTHR11654">
    <property type="entry name" value="OLIGOPEPTIDE TRANSPORTER-RELATED"/>
    <property type="match status" value="1"/>
</dbReference>
<dbReference type="Pfam" id="PF00854">
    <property type="entry name" value="PTR2"/>
    <property type="match status" value="1"/>
</dbReference>
<dbReference type="EMBL" id="JACGWJ010000006">
    <property type="protein sequence ID" value="KAL0412802.1"/>
    <property type="molecule type" value="Genomic_DNA"/>
</dbReference>
<name>A0AAW2U8A8_SESRA</name>
<evidence type="ECO:0000256" key="1">
    <source>
        <dbReference type="ARBA" id="ARBA00004141"/>
    </source>
</evidence>
<comment type="caution">
    <text evidence="8">The sequence shown here is derived from an EMBL/GenBank/DDBJ whole genome shotgun (WGS) entry which is preliminary data.</text>
</comment>
<sequence length="211" mass="23352">MGELVALTLLVYVQTHSGMDVGFGVSAAAMAMGLISFISGAFLYKNKPPQGSILTPIAQVFVAATLNRKHVCPSDPVMSHGIYHKEPNSDKPISNNFGNPHPTERFSVGLVEFFYKQPLKGMQSFLTAITYCSFSFGFFLSSVLVTLVNKASSDSSGAGWLSDNNLNKDKLDHFYWLLAVLSFINFLNYLFWATWYSNINQSLTGHRTAWS</sequence>
<reference evidence="8" key="1">
    <citation type="submission" date="2020-06" db="EMBL/GenBank/DDBJ databases">
        <authorList>
            <person name="Li T."/>
            <person name="Hu X."/>
            <person name="Zhang T."/>
            <person name="Song X."/>
            <person name="Zhang H."/>
            <person name="Dai N."/>
            <person name="Sheng W."/>
            <person name="Hou X."/>
            <person name="Wei L."/>
        </authorList>
    </citation>
    <scope>NUCLEOTIDE SEQUENCE</scope>
    <source>
        <strain evidence="8">G02</strain>
        <tissue evidence="8">Leaf</tissue>
    </source>
</reference>
<proteinExistence type="inferred from homology"/>
<comment type="similarity">
    <text evidence="6">Belongs to the major facilitator superfamily. Phosphate:H(+) symporter (TC 2.A.1.9) family.</text>
</comment>
<evidence type="ECO:0000256" key="5">
    <source>
        <dbReference type="ARBA" id="ARBA00023136"/>
    </source>
</evidence>
<protein>
    <submittedName>
        <fullName evidence="8">Protein NRT1/ PTR FAMILY 4.4</fullName>
    </submittedName>
</protein>
<dbReference type="AlphaFoldDB" id="A0AAW2U8A8"/>
<keyword evidence="5 7" id="KW-0472">Membrane</keyword>
<evidence type="ECO:0000256" key="6">
    <source>
        <dbReference type="ARBA" id="ARBA00044504"/>
    </source>
</evidence>
<keyword evidence="3 7" id="KW-0812">Transmembrane</keyword>
<evidence type="ECO:0000256" key="4">
    <source>
        <dbReference type="ARBA" id="ARBA00022989"/>
    </source>
</evidence>
<dbReference type="InterPro" id="IPR000109">
    <property type="entry name" value="POT_fam"/>
</dbReference>
<evidence type="ECO:0000313" key="8">
    <source>
        <dbReference type="EMBL" id="KAL0412802.1"/>
    </source>
</evidence>
<feature type="transmembrane region" description="Helical" evidence="7">
    <location>
        <begin position="174"/>
        <end position="192"/>
    </location>
</feature>
<evidence type="ECO:0000256" key="2">
    <source>
        <dbReference type="ARBA" id="ARBA00005982"/>
    </source>
</evidence>
<gene>
    <name evidence="8" type="ORF">Sradi_1481900</name>
</gene>
<dbReference type="GO" id="GO:0022857">
    <property type="term" value="F:transmembrane transporter activity"/>
    <property type="evidence" value="ECO:0007669"/>
    <property type="project" value="InterPro"/>
</dbReference>
<evidence type="ECO:0000256" key="7">
    <source>
        <dbReference type="SAM" id="Phobius"/>
    </source>
</evidence>
<accession>A0AAW2U8A8</accession>